<dbReference type="PRINTS" id="PR01535">
    <property type="entry name" value="VOMERONASL2R"/>
</dbReference>
<evidence type="ECO:0000256" key="11">
    <source>
        <dbReference type="ARBA" id="ARBA00023224"/>
    </source>
</evidence>
<feature type="transmembrane region" description="Helical" evidence="12">
    <location>
        <begin position="839"/>
        <end position="859"/>
    </location>
</feature>
<evidence type="ECO:0000313" key="15">
    <source>
        <dbReference type="Proteomes" id="UP001142489"/>
    </source>
</evidence>
<dbReference type="InterPro" id="IPR000337">
    <property type="entry name" value="GPCR_3"/>
</dbReference>
<dbReference type="InterPro" id="IPR028082">
    <property type="entry name" value="Peripla_BP_I"/>
</dbReference>
<dbReference type="Gene3D" id="3.40.50.2300">
    <property type="match status" value="2"/>
</dbReference>
<dbReference type="GO" id="GO:0004930">
    <property type="term" value="F:G protein-coupled receptor activity"/>
    <property type="evidence" value="ECO:0007669"/>
    <property type="project" value="UniProtKB-KW"/>
</dbReference>
<feature type="transmembrane region" description="Helical" evidence="12">
    <location>
        <begin position="683"/>
        <end position="703"/>
    </location>
</feature>
<evidence type="ECO:0000256" key="2">
    <source>
        <dbReference type="ARBA" id="ARBA00007242"/>
    </source>
</evidence>
<dbReference type="PRINTS" id="PR00248">
    <property type="entry name" value="GPCRMGR"/>
</dbReference>
<evidence type="ECO:0000256" key="8">
    <source>
        <dbReference type="ARBA" id="ARBA00023136"/>
    </source>
</evidence>
<evidence type="ECO:0000256" key="12">
    <source>
        <dbReference type="SAM" id="Phobius"/>
    </source>
</evidence>
<dbReference type="Pfam" id="PF01094">
    <property type="entry name" value="ANF_receptor"/>
    <property type="match status" value="1"/>
</dbReference>
<evidence type="ECO:0000256" key="3">
    <source>
        <dbReference type="ARBA" id="ARBA00022475"/>
    </source>
</evidence>
<keyword evidence="6 12" id="KW-1133">Transmembrane helix</keyword>
<keyword evidence="10" id="KW-0325">Glycoprotein</keyword>
<dbReference type="EMBL" id="JAPFRF010000012">
    <property type="protein sequence ID" value="KAJ7313106.1"/>
    <property type="molecule type" value="Genomic_DNA"/>
</dbReference>
<dbReference type="GO" id="GO:0005886">
    <property type="term" value="C:plasma membrane"/>
    <property type="evidence" value="ECO:0007669"/>
    <property type="project" value="UniProtKB-SubCell"/>
</dbReference>
<name>A0A9Q1AV63_9SAUR</name>
<dbReference type="AlphaFoldDB" id="A0A9Q1AV63"/>
<keyword evidence="3" id="KW-1003">Cell membrane</keyword>
<feature type="transmembrane region" description="Helical" evidence="12">
    <location>
        <begin position="804"/>
        <end position="827"/>
    </location>
</feature>
<dbReference type="InterPro" id="IPR017978">
    <property type="entry name" value="GPCR_3_C"/>
</dbReference>
<keyword evidence="15" id="KW-1185">Reference proteome</keyword>
<evidence type="ECO:0000256" key="1">
    <source>
        <dbReference type="ARBA" id="ARBA00004651"/>
    </source>
</evidence>
<dbReference type="InterPro" id="IPR004073">
    <property type="entry name" value="GPCR_3_vmron_rcpt_2"/>
</dbReference>
<sequence length="910" mass="102688">MESAGNGAQHEPCSLVIDILMQMGPPLVAVISYFSKKMASSFQPTSWRSCLCHYVFSFVQLSSQSVCEVDTLKCQIAVPIPVSHELYQSGDLVIGGVVAQFICCTHEFSFKECPWQEFSDLNGVVMKFYQHVLSFVFAVKEVNESPKILPNASIGLHIHDSYNNALLTYRSTLGLLFKSRRFVPNYACNDHSHLIAVLGAYTFRTSLHILHLCSFFKIPQLTYGSFATARRDAAQDLSLYHMAPNESHLQMGIIHLLKHFKWVWIGLFVVNDDTGEWFLKTLEPLMSENGICSDFTRKIPTQENLWSQERRDHIVRDIHLCLSNKKSRIVVLYGDTYTFLWMQFFMGLGVLSTTESSFVGKVWILTPQIEVTFANVDENPDLRPFQGAISLMIHSAEVPGFRKFLENIKVSWANADDFVLEFWGVAFDCFLPVPKVSYKVSGSCTGEERLESIPGTLFEMRMTGHSYSIYNAVYAVAHALHALGSSRAHYRTKVQSVLQDISFNNSAGELVSFSANRPTKAGFDIMNMFLSPNQSLQKVKVGWASLEELILDDKTITWHPTFNQVWTVLKEKEACSDTCHPGYWKRKKEGEKFCCYDCDKCPKGKISNRSNMLGCFQCPEDQYPSKERDRCISKVITFLTYEEPLGKCLTALAVSLSLITVMVLGTFIKHKDTPIVKANNRDLTYALLISLFLCFLSSFLFLGEPGKLTCLLQEMFFFTAFSVALSCVLAKTIVVVTAFMAAKPGSSLRKWLGKRVGPSIVFCCSLLQVGICAIWLGTFPPFQDLDKHSATEEIFMQCNMGSNIMFYLVLGYLGLLSSFNLTVAFLAKNLPDTFNEAKFITFSMLMFFSILLSFVPVYLSTKGKQLMAVEIFYLLASSAALLGCIFGPKCYILLFKPEVNTREQLRKKYN</sequence>
<feature type="transmembrane region" description="Helical" evidence="12">
    <location>
        <begin position="871"/>
        <end position="894"/>
    </location>
</feature>
<keyword evidence="7" id="KW-0297">G-protein coupled receptor</keyword>
<dbReference type="Proteomes" id="UP001142489">
    <property type="component" value="Unassembled WGS sequence"/>
</dbReference>
<feature type="domain" description="G-protein coupled receptors family 3 profile" evidence="13">
    <location>
        <begin position="645"/>
        <end position="909"/>
    </location>
</feature>
<comment type="similarity">
    <text evidence="2">Belongs to the G-protein coupled receptor 3 family.</text>
</comment>
<dbReference type="FunFam" id="2.10.50.30:FF:000002">
    <property type="entry name" value="Vomeronasal 2 receptor, h1"/>
    <property type="match status" value="1"/>
</dbReference>
<dbReference type="InterPro" id="IPR011500">
    <property type="entry name" value="GPCR_3_9-Cys_dom"/>
</dbReference>
<dbReference type="InterPro" id="IPR000068">
    <property type="entry name" value="GPCR_3_Ca_sens_rcpt-rel"/>
</dbReference>
<dbReference type="InterPro" id="IPR017979">
    <property type="entry name" value="GPCR_3_CS"/>
</dbReference>
<feature type="transmembrane region" description="Helical" evidence="12">
    <location>
        <begin position="649"/>
        <end position="668"/>
    </location>
</feature>
<accession>A0A9Q1AV63</accession>
<proteinExistence type="inferred from homology"/>
<dbReference type="PANTHER" id="PTHR24061:SF599">
    <property type="entry name" value="G-PROTEIN COUPLED RECEPTORS FAMILY 3 PROFILE DOMAIN-CONTAINING PROTEIN"/>
    <property type="match status" value="1"/>
</dbReference>
<keyword evidence="4 12" id="KW-0812">Transmembrane</keyword>
<evidence type="ECO:0000256" key="6">
    <source>
        <dbReference type="ARBA" id="ARBA00022989"/>
    </source>
</evidence>
<dbReference type="Pfam" id="PF07562">
    <property type="entry name" value="NCD3G"/>
    <property type="match status" value="1"/>
</dbReference>
<dbReference type="Pfam" id="PF00003">
    <property type="entry name" value="7tm_3"/>
    <property type="match status" value="1"/>
</dbReference>
<evidence type="ECO:0000256" key="9">
    <source>
        <dbReference type="ARBA" id="ARBA00023170"/>
    </source>
</evidence>
<dbReference type="InterPro" id="IPR038550">
    <property type="entry name" value="GPCR_3_9-Cys_sf"/>
</dbReference>
<dbReference type="FunFam" id="3.40.50.2300:FF:000024">
    <property type="entry name" value="Vomeronasal 2, receptor 73"/>
    <property type="match status" value="1"/>
</dbReference>
<evidence type="ECO:0000259" key="13">
    <source>
        <dbReference type="PROSITE" id="PS50259"/>
    </source>
</evidence>
<dbReference type="PROSITE" id="PS50259">
    <property type="entry name" value="G_PROTEIN_RECEP_F3_4"/>
    <property type="match status" value="1"/>
</dbReference>
<protein>
    <recommendedName>
        <fullName evidence="13">G-protein coupled receptors family 3 profile domain-containing protein</fullName>
    </recommendedName>
</protein>
<comment type="subcellular location">
    <subcellularLocation>
        <location evidence="1">Cell membrane</location>
        <topology evidence="1">Multi-pass membrane protein</topology>
    </subcellularLocation>
</comment>
<organism evidence="14 15">
    <name type="scientific">Phrynocephalus forsythii</name>
    <dbReference type="NCBI Taxonomy" id="171643"/>
    <lineage>
        <taxon>Eukaryota</taxon>
        <taxon>Metazoa</taxon>
        <taxon>Chordata</taxon>
        <taxon>Craniata</taxon>
        <taxon>Vertebrata</taxon>
        <taxon>Euteleostomi</taxon>
        <taxon>Lepidosauria</taxon>
        <taxon>Squamata</taxon>
        <taxon>Bifurcata</taxon>
        <taxon>Unidentata</taxon>
        <taxon>Episquamata</taxon>
        <taxon>Toxicofera</taxon>
        <taxon>Iguania</taxon>
        <taxon>Acrodonta</taxon>
        <taxon>Agamidae</taxon>
        <taxon>Agaminae</taxon>
        <taxon>Phrynocephalus</taxon>
    </lineage>
</organism>
<dbReference type="OrthoDB" id="5984008at2759"/>
<feature type="transmembrane region" description="Helical" evidence="12">
    <location>
        <begin position="715"/>
        <end position="739"/>
    </location>
</feature>
<dbReference type="SUPFAM" id="SSF53822">
    <property type="entry name" value="Periplasmic binding protein-like I"/>
    <property type="match status" value="1"/>
</dbReference>
<keyword evidence="5" id="KW-0732">Signal</keyword>
<evidence type="ECO:0000256" key="7">
    <source>
        <dbReference type="ARBA" id="ARBA00023040"/>
    </source>
</evidence>
<dbReference type="PANTHER" id="PTHR24061">
    <property type="entry name" value="CALCIUM-SENSING RECEPTOR-RELATED"/>
    <property type="match status" value="1"/>
</dbReference>
<dbReference type="Gene3D" id="2.10.50.30">
    <property type="entry name" value="GPCR, family 3, nine cysteines domain"/>
    <property type="match status" value="1"/>
</dbReference>
<dbReference type="InterPro" id="IPR001828">
    <property type="entry name" value="ANF_lig-bd_rcpt"/>
</dbReference>
<evidence type="ECO:0000256" key="5">
    <source>
        <dbReference type="ARBA" id="ARBA00022729"/>
    </source>
</evidence>
<feature type="transmembrane region" description="Helical" evidence="12">
    <location>
        <begin position="760"/>
        <end position="779"/>
    </location>
</feature>
<keyword evidence="9" id="KW-0675">Receptor</keyword>
<gene>
    <name evidence="14" type="ORF">JRQ81_004376</name>
</gene>
<evidence type="ECO:0000313" key="14">
    <source>
        <dbReference type="EMBL" id="KAJ7313106.1"/>
    </source>
</evidence>
<keyword evidence="11" id="KW-0807">Transducer</keyword>
<evidence type="ECO:0000256" key="4">
    <source>
        <dbReference type="ARBA" id="ARBA00022692"/>
    </source>
</evidence>
<comment type="caution">
    <text evidence="14">The sequence shown here is derived from an EMBL/GenBank/DDBJ whole genome shotgun (WGS) entry which is preliminary data.</text>
</comment>
<evidence type="ECO:0000256" key="10">
    <source>
        <dbReference type="ARBA" id="ARBA00023180"/>
    </source>
</evidence>
<keyword evidence="8 12" id="KW-0472">Membrane</keyword>
<dbReference type="PROSITE" id="PS00981">
    <property type="entry name" value="G_PROTEIN_RECEP_F3_3"/>
    <property type="match status" value="1"/>
</dbReference>
<reference evidence="14" key="1">
    <citation type="journal article" date="2023" name="DNA Res.">
        <title>Chromosome-level genome assembly of Phrynocephalus forsythii using third-generation DNA sequencing and Hi-C analysis.</title>
        <authorList>
            <person name="Qi Y."/>
            <person name="Zhao W."/>
            <person name="Zhao Y."/>
            <person name="Niu C."/>
            <person name="Cao S."/>
            <person name="Zhang Y."/>
        </authorList>
    </citation>
    <scope>NUCLEOTIDE SEQUENCE</scope>
    <source>
        <tissue evidence="14">Muscle</tissue>
    </source>
</reference>